<keyword evidence="1" id="KW-1133">Transmembrane helix</keyword>
<name>A0A0M4U0S1_9NOSO</name>
<keyword evidence="1" id="KW-0472">Membrane</keyword>
<dbReference type="Proteomes" id="UP000062645">
    <property type="component" value="Chromosome"/>
</dbReference>
<evidence type="ECO:0000313" key="3">
    <source>
        <dbReference type="Proteomes" id="UP000062645"/>
    </source>
</evidence>
<feature type="transmembrane region" description="Helical" evidence="1">
    <location>
        <begin position="51"/>
        <end position="71"/>
    </location>
</feature>
<organism evidence="2 3">
    <name type="scientific">Nostoc piscinale CENA21</name>
    <dbReference type="NCBI Taxonomy" id="224013"/>
    <lineage>
        <taxon>Bacteria</taxon>
        <taxon>Bacillati</taxon>
        <taxon>Cyanobacteriota</taxon>
        <taxon>Cyanophyceae</taxon>
        <taxon>Nostocales</taxon>
        <taxon>Nostocaceae</taxon>
        <taxon>Nostoc</taxon>
    </lineage>
</organism>
<dbReference type="EMBL" id="CP012036">
    <property type="protein sequence ID" value="ALF56076.1"/>
    <property type="molecule type" value="Genomic_DNA"/>
</dbReference>
<keyword evidence="1" id="KW-0812">Transmembrane</keyword>
<dbReference type="AlphaFoldDB" id="A0A0M4U0S1"/>
<proteinExistence type="predicted"/>
<dbReference type="KEGG" id="npz:ACX27_29675"/>
<evidence type="ECO:0000256" key="1">
    <source>
        <dbReference type="SAM" id="Phobius"/>
    </source>
</evidence>
<dbReference type="PATRIC" id="fig|224013.5.peg.7090"/>
<sequence length="87" mass="10043">MISTIFAPHPQPLPVNGEGRHSVAVAGWGSSVFVSNQADMMLQHNKDYSKLLFMILTINNICFYYLLSFILELRTIKYKIKNYLGWF</sequence>
<reference evidence="3" key="1">
    <citation type="submission" date="2015-07" db="EMBL/GenBank/DDBJ databases">
        <title>Genome Of Nitrogen-Fixing Cyanobacterium Nostoc piscinale CENA21 From Solimoes/Amazon River Floodplain Sediments And Comparative Genomics To Uncover Biosynthetic Natural Products Potential.</title>
        <authorList>
            <person name="Leao T.F."/>
            <person name="Leao P.N."/>
            <person name="Guimaraes P.I."/>
            <person name="de Melo A.G.C."/>
            <person name="Ramos R.T.J."/>
            <person name="Silva A."/>
            <person name="Fiore M.F."/>
            <person name="Schneider M.P.C."/>
        </authorList>
    </citation>
    <scope>NUCLEOTIDE SEQUENCE [LARGE SCALE GENOMIC DNA]</scope>
    <source>
        <strain evidence="3">CENA21</strain>
    </source>
</reference>
<protein>
    <submittedName>
        <fullName evidence="2">Uncharacterized protein</fullName>
    </submittedName>
</protein>
<keyword evidence="3" id="KW-1185">Reference proteome</keyword>
<accession>A0A0M4U0S1</accession>
<reference evidence="2 3" key="2">
    <citation type="journal article" date="2016" name="Genome Announc.">
        <title>Draft Genome Sequence of the N2-Fixing Cyanobacterium Nostoc piscinale CENA21, Isolated from the Brazilian Amazon Floodplain.</title>
        <authorList>
            <person name="Leao T."/>
            <person name="Guimaraes P.I."/>
            <person name="de Melo A.G."/>
            <person name="Ramos R.T."/>
            <person name="Leao P.N."/>
            <person name="Silva A."/>
            <person name="Fiore M.F."/>
            <person name="Schneider M.P."/>
        </authorList>
    </citation>
    <scope>NUCLEOTIDE SEQUENCE [LARGE SCALE GENOMIC DNA]</scope>
    <source>
        <strain evidence="2 3">CENA21</strain>
    </source>
</reference>
<gene>
    <name evidence="2" type="ORF">ACX27_29675</name>
</gene>
<evidence type="ECO:0000313" key="2">
    <source>
        <dbReference type="EMBL" id="ALF56076.1"/>
    </source>
</evidence>